<dbReference type="Pfam" id="PF00528">
    <property type="entry name" value="BPD_transp_1"/>
    <property type="match status" value="1"/>
</dbReference>
<evidence type="ECO:0000256" key="6">
    <source>
        <dbReference type="ARBA" id="ARBA00022989"/>
    </source>
</evidence>
<evidence type="ECO:0000313" key="11">
    <source>
        <dbReference type="EMBL" id="AOH85219.1"/>
    </source>
</evidence>
<evidence type="ECO:0000256" key="2">
    <source>
        <dbReference type="ARBA" id="ARBA00009306"/>
    </source>
</evidence>
<feature type="transmembrane region" description="Helical" evidence="9">
    <location>
        <begin position="234"/>
        <end position="253"/>
    </location>
</feature>
<dbReference type="STRING" id="1560345.AWL63_15895"/>
<keyword evidence="7 9" id="KW-0472">Membrane</keyword>
<keyword evidence="12" id="KW-1185">Reference proteome</keyword>
<dbReference type="Gene3D" id="1.10.3720.10">
    <property type="entry name" value="MetI-like"/>
    <property type="match status" value="1"/>
</dbReference>
<evidence type="ECO:0000256" key="7">
    <source>
        <dbReference type="ARBA" id="ARBA00023136"/>
    </source>
</evidence>
<feature type="transmembrane region" description="Helical" evidence="9">
    <location>
        <begin position="50"/>
        <end position="67"/>
    </location>
</feature>
<reference evidence="11 12" key="1">
    <citation type="submission" date="2016-01" db="EMBL/GenBank/DDBJ databases">
        <title>Complete genome and mega plasmid sequence of Sphingomonas panacis DCY99 elicits systemic resistance in rice to Xanthomonas oryzae.</title>
        <authorList>
            <person name="Kim Y.J."/>
            <person name="Yang D.C."/>
            <person name="Sing P."/>
        </authorList>
    </citation>
    <scope>NUCLEOTIDE SEQUENCE [LARGE SCALE GENOMIC DNA]</scope>
    <source>
        <strain evidence="11 12">DCY99</strain>
    </source>
</reference>
<evidence type="ECO:0000259" key="10">
    <source>
        <dbReference type="PROSITE" id="PS50928"/>
    </source>
</evidence>
<protein>
    <submittedName>
        <fullName evidence="11">ABC transporter permease</fullName>
    </submittedName>
</protein>
<dbReference type="GO" id="GO:0005886">
    <property type="term" value="C:plasma membrane"/>
    <property type="evidence" value="ECO:0007669"/>
    <property type="project" value="UniProtKB-SubCell"/>
</dbReference>
<dbReference type="FunFam" id="1.10.3720.10:FF:000003">
    <property type="entry name" value="Aliphatic sulfonate ABC transporter permease"/>
    <property type="match status" value="1"/>
</dbReference>
<dbReference type="GO" id="GO:0042918">
    <property type="term" value="P:alkanesulfonate transmembrane transport"/>
    <property type="evidence" value="ECO:0007669"/>
    <property type="project" value="UniProtKB-ARBA"/>
</dbReference>
<keyword evidence="6 9" id="KW-1133">Transmembrane helix</keyword>
<evidence type="ECO:0000256" key="3">
    <source>
        <dbReference type="ARBA" id="ARBA00022448"/>
    </source>
</evidence>
<dbReference type="AlphaFoldDB" id="A0A1B3ZCR6"/>
<dbReference type="EMBL" id="CP014168">
    <property type="protein sequence ID" value="AOH85219.1"/>
    <property type="molecule type" value="Genomic_DNA"/>
</dbReference>
<dbReference type="InterPro" id="IPR000515">
    <property type="entry name" value="MetI-like"/>
</dbReference>
<dbReference type="SUPFAM" id="SSF161098">
    <property type="entry name" value="MetI-like"/>
    <property type="match status" value="1"/>
</dbReference>
<feature type="transmembrane region" description="Helical" evidence="9">
    <location>
        <begin position="202"/>
        <end position="222"/>
    </location>
</feature>
<evidence type="ECO:0000256" key="9">
    <source>
        <dbReference type="RuleBase" id="RU363032"/>
    </source>
</evidence>
<dbReference type="RefSeq" id="WP_069205757.1">
    <property type="nucleotide sequence ID" value="NZ_CP014168.1"/>
</dbReference>
<dbReference type="KEGG" id="span:AWL63_15895"/>
<dbReference type="InterPro" id="IPR035906">
    <property type="entry name" value="MetI-like_sf"/>
</dbReference>
<dbReference type="PANTHER" id="PTHR30151:SF38">
    <property type="entry name" value="ALIPHATIC SULFONATES TRANSPORT PERMEASE PROTEIN SSUC-RELATED"/>
    <property type="match status" value="1"/>
</dbReference>
<evidence type="ECO:0000256" key="8">
    <source>
        <dbReference type="ARBA" id="ARBA00056719"/>
    </source>
</evidence>
<evidence type="ECO:0000256" key="5">
    <source>
        <dbReference type="ARBA" id="ARBA00022692"/>
    </source>
</evidence>
<feature type="transmembrane region" description="Helical" evidence="9">
    <location>
        <begin position="139"/>
        <end position="158"/>
    </location>
</feature>
<proteinExistence type="inferred from homology"/>
<sequence>MTAYAQSAPQRHALSFRLPARLLGRWFSPLVLLLLWELGSRTGLIPERTLAAPSAVLGALVAMIASGELPSNLLVSFGRVSIGLSIGISAGIALALVAGLSRSGEITVDPLMQIKRTIPVVALSPLFIVWFGIGETTKIALIAFATVFPVYLNLYSGIRAVDPRLIDAARSFGLSRIELIQHVILPAALPSLLVGLRFSLSVAIIVLVIAEQINASAGLGYLINNARDFMRTDIIVVCLMVYALLGLGADWLVRAVETRALAWRPSIVEQN</sequence>
<name>A0A1B3ZCR6_9SPHN</name>
<accession>A0A1B3ZCR6</accession>
<keyword evidence="5 9" id="KW-0812">Transmembrane</keyword>
<feature type="domain" description="ABC transmembrane type-1" evidence="10">
    <location>
        <begin position="69"/>
        <end position="253"/>
    </location>
</feature>
<feature type="transmembrane region" description="Helical" evidence="9">
    <location>
        <begin position="179"/>
        <end position="196"/>
    </location>
</feature>
<comment type="function">
    <text evidence="8">Probably part of an ABC transporter complex. Probably responsible for the translocation of the substrate across the membrane.</text>
</comment>
<dbReference type="OrthoDB" id="9799271at2"/>
<comment type="subcellular location">
    <subcellularLocation>
        <location evidence="1 9">Cell membrane</location>
        <topology evidence="1 9">Multi-pass membrane protein</topology>
    </subcellularLocation>
</comment>
<dbReference type="CDD" id="cd06261">
    <property type="entry name" value="TM_PBP2"/>
    <property type="match status" value="1"/>
</dbReference>
<keyword evidence="4" id="KW-1003">Cell membrane</keyword>
<comment type="similarity">
    <text evidence="2 9">Belongs to the binding-protein-dependent transport system permease family.</text>
</comment>
<evidence type="ECO:0000256" key="4">
    <source>
        <dbReference type="ARBA" id="ARBA00022475"/>
    </source>
</evidence>
<gene>
    <name evidence="11" type="ORF">AWL63_15895</name>
</gene>
<keyword evidence="3 9" id="KW-0813">Transport</keyword>
<dbReference type="PANTHER" id="PTHR30151">
    <property type="entry name" value="ALKANE SULFONATE ABC TRANSPORTER-RELATED, MEMBRANE SUBUNIT"/>
    <property type="match status" value="1"/>
</dbReference>
<evidence type="ECO:0000256" key="1">
    <source>
        <dbReference type="ARBA" id="ARBA00004651"/>
    </source>
</evidence>
<organism evidence="11 12">
    <name type="scientific">Sphingomonas panacis</name>
    <dbReference type="NCBI Taxonomy" id="1560345"/>
    <lineage>
        <taxon>Bacteria</taxon>
        <taxon>Pseudomonadati</taxon>
        <taxon>Pseudomonadota</taxon>
        <taxon>Alphaproteobacteria</taxon>
        <taxon>Sphingomonadales</taxon>
        <taxon>Sphingomonadaceae</taxon>
        <taxon>Sphingomonas</taxon>
    </lineage>
</organism>
<dbReference type="PROSITE" id="PS50928">
    <property type="entry name" value="ABC_TM1"/>
    <property type="match status" value="1"/>
</dbReference>
<dbReference type="Proteomes" id="UP000094256">
    <property type="component" value="Chromosome"/>
</dbReference>
<evidence type="ECO:0000313" key="12">
    <source>
        <dbReference type="Proteomes" id="UP000094256"/>
    </source>
</evidence>
<feature type="transmembrane region" description="Helical" evidence="9">
    <location>
        <begin position="73"/>
        <end position="97"/>
    </location>
</feature>
<feature type="transmembrane region" description="Helical" evidence="9">
    <location>
        <begin position="117"/>
        <end position="133"/>
    </location>
</feature>